<sequence length="91" mass="9207">MSDAKQVAAAAADSNPLDAEEAAPADPAEPEGESTAAPAEDEVKRKFREALARKQGGGGRGGAATTGPDQSKIHGAHGRAGGPREFRRKSG</sequence>
<feature type="region of interest" description="Disordered" evidence="1">
    <location>
        <begin position="1"/>
        <end position="91"/>
    </location>
</feature>
<accession>A0A1H5Y1M6</accession>
<organism evidence="2 3">
    <name type="scientific">Actinacidiphila yanglinensis</name>
    <dbReference type="NCBI Taxonomy" id="310779"/>
    <lineage>
        <taxon>Bacteria</taxon>
        <taxon>Bacillati</taxon>
        <taxon>Actinomycetota</taxon>
        <taxon>Actinomycetes</taxon>
        <taxon>Kitasatosporales</taxon>
        <taxon>Streptomycetaceae</taxon>
        <taxon>Actinacidiphila</taxon>
    </lineage>
</organism>
<evidence type="ECO:0000313" key="3">
    <source>
        <dbReference type="Proteomes" id="UP000236754"/>
    </source>
</evidence>
<feature type="compositionally biased region" description="Gly residues" evidence="1">
    <location>
        <begin position="55"/>
        <end position="64"/>
    </location>
</feature>
<dbReference type="Proteomes" id="UP000236754">
    <property type="component" value="Unassembled WGS sequence"/>
</dbReference>
<evidence type="ECO:0008006" key="4">
    <source>
        <dbReference type="Google" id="ProtNLM"/>
    </source>
</evidence>
<protein>
    <recommendedName>
        <fullName evidence="4">DUF5302 domain-containing protein</fullName>
    </recommendedName>
</protein>
<dbReference type="InterPro" id="IPR035172">
    <property type="entry name" value="DUF5302"/>
</dbReference>
<feature type="compositionally biased region" description="Acidic residues" evidence="1">
    <location>
        <begin position="18"/>
        <end position="32"/>
    </location>
</feature>
<evidence type="ECO:0000256" key="1">
    <source>
        <dbReference type="SAM" id="MobiDB-lite"/>
    </source>
</evidence>
<keyword evidence="3" id="KW-1185">Reference proteome</keyword>
<dbReference type="RefSeq" id="WP_103885233.1">
    <property type="nucleotide sequence ID" value="NZ_FNVU01000003.1"/>
</dbReference>
<name>A0A1H5Y1M6_9ACTN</name>
<dbReference type="Pfam" id="PF17227">
    <property type="entry name" value="DUF5302"/>
    <property type="match status" value="1"/>
</dbReference>
<feature type="compositionally biased region" description="Basic and acidic residues" evidence="1">
    <location>
        <begin position="41"/>
        <end position="52"/>
    </location>
</feature>
<evidence type="ECO:0000313" key="2">
    <source>
        <dbReference type="EMBL" id="SEG17881.1"/>
    </source>
</evidence>
<dbReference type="EMBL" id="FNVU01000003">
    <property type="protein sequence ID" value="SEG17881.1"/>
    <property type="molecule type" value="Genomic_DNA"/>
</dbReference>
<gene>
    <name evidence="2" type="ORF">SAMN05216223_103518</name>
</gene>
<reference evidence="2 3" key="1">
    <citation type="submission" date="2016-10" db="EMBL/GenBank/DDBJ databases">
        <authorList>
            <person name="de Groot N.N."/>
        </authorList>
    </citation>
    <scope>NUCLEOTIDE SEQUENCE [LARGE SCALE GENOMIC DNA]</scope>
    <source>
        <strain evidence="2 3">CGMCC 4.2023</strain>
    </source>
</reference>
<dbReference type="AlphaFoldDB" id="A0A1H5Y1M6"/>
<proteinExistence type="predicted"/>